<dbReference type="Pfam" id="PF00929">
    <property type="entry name" value="RNase_T"/>
    <property type="match status" value="1"/>
</dbReference>
<dbReference type="InterPro" id="IPR011708">
    <property type="entry name" value="DNA_pol3_alpha_NTPase_dom"/>
</dbReference>
<dbReference type="Proteomes" id="UP000294535">
    <property type="component" value="Unassembled WGS sequence"/>
</dbReference>
<dbReference type="InterPro" id="IPR029460">
    <property type="entry name" value="DNAPol_HHH"/>
</dbReference>
<dbReference type="CDD" id="cd04485">
    <property type="entry name" value="DnaE_OBF"/>
    <property type="match status" value="1"/>
</dbReference>
<gene>
    <name evidence="10" type="ORF">DFQ04_2281</name>
</gene>
<dbReference type="RefSeq" id="WP_133555825.1">
    <property type="nucleotide sequence ID" value="NZ_SNYF01000006.1"/>
</dbReference>
<dbReference type="CDD" id="cd06127">
    <property type="entry name" value="DEDDh"/>
    <property type="match status" value="1"/>
</dbReference>
<dbReference type="Pfam" id="PF02811">
    <property type="entry name" value="PHP"/>
    <property type="match status" value="1"/>
</dbReference>
<dbReference type="OrthoDB" id="9803237at2"/>
<evidence type="ECO:0000256" key="7">
    <source>
        <dbReference type="ARBA" id="ARBA00049244"/>
    </source>
</evidence>
<evidence type="ECO:0000256" key="5">
    <source>
        <dbReference type="ARBA" id="ARBA00022705"/>
    </source>
</evidence>
<dbReference type="GO" id="GO:0003887">
    <property type="term" value="F:DNA-directed DNA polymerase activity"/>
    <property type="evidence" value="ECO:0007669"/>
    <property type="project" value="UniProtKB-KW"/>
</dbReference>
<dbReference type="InterPro" id="IPR040982">
    <property type="entry name" value="DNA_pol3_finger"/>
</dbReference>
<dbReference type="CDD" id="cd12113">
    <property type="entry name" value="PHP_PolIIIA_DnaE3"/>
    <property type="match status" value="1"/>
</dbReference>
<organism evidence="10 11">
    <name type="scientific">Algoriphagus boseongensis</name>
    <dbReference type="NCBI Taxonomy" id="1442587"/>
    <lineage>
        <taxon>Bacteria</taxon>
        <taxon>Pseudomonadati</taxon>
        <taxon>Bacteroidota</taxon>
        <taxon>Cytophagia</taxon>
        <taxon>Cytophagales</taxon>
        <taxon>Cyclobacteriaceae</taxon>
        <taxon>Algoriphagus</taxon>
    </lineage>
</organism>
<dbReference type="NCBIfam" id="TIGR00594">
    <property type="entry name" value="polc"/>
    <property type="match status" value="1"/>
</dbReference>
<dbReference type="SUPFAM" id="SSF53098">
    <property type="entry name" value="Ribonuclease H-like"/>
    <property type="match status" value="1"/>
</dbReference>
<dbReference type="Pfam" id="PF14579">
    <property type="entry name" value="HHH_6"/>
    <property type="match status" value="1"/>
</dbReference>
<evidence type="ECO:0000256" key="4">
    <source>
        <dbReference type="ARBA" id="ARBA00022695"/>
    </source>
</evidence>
<dbReference type="Gene3D" id="3.20.20.140">
    <property type="entry name" value="Metal-dependent hydrolases"/>
    <property type="match status" value="1"/>
</dbReference>
<dbReference type="InterPro" id="IPR004805">
    <property type="entry name" value="DnaE2/DnaE/PolC"/>
</dbReference>
<comment type="caution">
    <text evidence="10">The sequence shown here is derived from an EMBL/GenBank/DDBJ whole genome shotgun (WGS) entry which is preliminary data.</text>
</comment>
<dbReference type="Pfam" id="PF17657">
    <property type="entry name" value="DNA_pol3_finger"/>
    <property type="match status" value="1"/>
</dbReference>
<dbReference type="EMBL" id="SNYF01000006">
    <property type="protein sequence ID" value="TDQ17625.1"/>
    <property type="molecule type" value="Genomic_DNA"/>
</dbReference>
<dbReference type="SMART" id="SM00479">
    <property type="entry name" value="EXOIII"/>
    <property type="match status" value="1"/>
</dbReference>
<keyword evidence="5" id="KW-0235">DNA replication</keyword>
<evidence type="ECO:0000256" key="6">
    <source>
        <dbReference type="ARBA" id="ARBA00022932"/>
    </source>
</evidence>
<evidence type="ECO:0000259" key="9">
    <source>
        <dbReference type="SMART" id="SM00481"/>
    </source>
</evidence>
<dbReference type="Gene3D" id="3.30.420.10">
    <property type="entry name" value="Ribonuclease H-like superfamily/Ribonuclease H"/>
    <property type="match status" value="1"/>
</dbReference>
<protein>
    <recommendedName>
        <fullName evidence="2">DNA polymerase III subunit alpha</fullName>
        <ecNumber evidence="1">2.7.7.7</ecNumber>
    </recommendedName>
</protein>
<dbReference type="InterPro" id="IPR036397">
    <property type="entry name" value="RNaseH_sf"/>
</dbReference>
<name>A0A4R6T8N2_9BACT</name>
<dbReference type="Pfam" id="PF07733">
    <property type="entry name" value="DNA_pol3_alpha"/>
    <property type="match status" value="1"/>
</dbReference>
<dbReference type="GO" id="GO:0006260">
    <property type="term" value="P:DNA replication"/>
    <property type="evidence" value="ECO:0007669"/>
    <property type="project" value="UniProtKB-KW"/>
</dbReference>
<dbReference type="InterPro" id="IPR012337">
    <property type="entry name" value="RNaseH-like_sf"/>
</dbReference>
<dbReference type="Gene3D" id="1.10.10.1600">
    <property type="entry name" value="Bacterial DNA polymerase III alpha subunit, thumb domain"/>
    <property type="match status" value="1"/>
</dbReference>
<evidence type="ECO:0000256" key="3">
    <source>
        <dbReference type="ARBA" id="ARBA00022679"/>
    </source>
</evidence>
<comment type="catalytic activity">
    <reaction evidence="7">
        <text>DNA(n) + a 2'-deoxyribonucleoside 5'-triphosphate = DNA(n+1) + diphosphate</text>
        <dbReference type="Rhea" id="RHEA:22508"/>
        <dbReference type="Rhea" id="RHEA-COMP:17339"/>
        <dbReference type="Rhea" id="RHEA-COMP:17340"/>
        <dbReference type="ChEBI" id="CHEBI:33019"/>
        <dbReference type="ChEBI" id="CHEBI:61560"/>
        <dbReference type="ChEBI" id="CHEBI:173112"/>
        <dbReference type="EC" id="2.7.7.7"/>
    </reaction>
</comment>
<dbReference type="GO" id="GO:0003676">
    <property type="term" value="F:nucleic acid binding"/>
    <property type="evidence" value="ECO:0007669"/>
    <property type="project" value="InterPro"/>
</dbReference>
<keyword evidence="4" id="KW-0548">Nucleotidyltransferase</keyword>
<keyword evidence="11" id="KW-1185">Reference proteome</keyword>
<dbReference type="InterPro" id="IPR041931">
    <property type="entry name" value="DNA_pol3_alpha_thumb_dom"/>
</dbReference>
<feature type="domain" description="Exonuclease" evidence="8">
    <location>
        <begin position="1"/>
        <end position="191"/>
    </location>
</feature>
<dbReference type="PANTHER" id="PTHR32294">
    <property type="entry name" value="DNA POLYMERASE III SUBUNIT ALPHA"/>
    <property type="match status" value="1"/>
</dbReference>
<evidence type="ECO:0000313" key="10">
    <source>
        <dbReference type="EMBL" id="TDQ17625.1"/>
    </source>
</evidence>
<dbReference type="Gene3D" id="1.10.150.870">
    <property type="match status" value="1"/>
</dbReference>
<keyword evidence="3" id="KW-0808">Transferase</keyword>
<dbReference type="InterPro" id="IPR004013">
    <property type="entry name" value="PHP_dom"/>
</dbReference>
<dbReference type="GO" id="GO:0008408">
    <property type="term" value="F:3'-5' exonuclease activity"/>
    <property type="evidence" value="ECO:0007669"/>
    <property type="project" value="InterPro"/>
</dbReference>
<evidence type="ECO:0000256" key="2">
    <source>
        <dbReference type="ARBA" id="ARBA00019114"/>
    </source>
</evidence>
<dbReference type="NCBIfam" id="NF004226">
    <property type="entry name" value="PRK05673.1"/>
    <property type="match status" value="1"/>
</dbReference>
<reference evidence="10 11" key="1">
    <citation type="submission" date="2019-03" db="EMBL/GenBank/DDBJ databases">
        <title>Genomic Encyclopedia of Type Strains, Phase III (KMG-III): the genomes of soil and plant-associated and newly described type strains.</title>
        <authorList>
            <person name="Whitman W."/>
        </authorList>
    </citation>
    <scope>NUCLEOTIDE SEQUENCE [LARGE SCALE GENOMIC DNA]</scope>
    <source>
        <strain evidence="10 11">CECT 8446</strain>
    </source>
</reference>
<evidence type="ECO:0000256" key="1">
    <source>
        <dbReference type="ARBA" id="ARBA00012417"/>
    </source>
</evidence>
<evidence type="ECO:0000259" key="8">
    <source>
        <dbReference type="SMART" id="SM00479"/>
    </source>
</evidence>
<accession>A0A4R6T8N2</accession>
<sequence>MYIIFDTETTGLPRDYNAPMSDVDNWPRLVQIAWQLHDAKGKLISNHNYIIRPEGFTIPYNAEKVHGISTKRALSEGHDLKEILQIFREDVVQAKFLVGHNIGFDINVVGSEYLRSELVMPMEGMAELDTKDISTDFCAIPGGKGGKFKWPTLTELHQKLFGVGFEDAHDAAYDVDATARCFFGLITQRVLKPEPGVLLEEVIYEAPKLAEANFAQAKDTQKAAAKDILKQAGKADISDLADVPFTHLHVHTQYSVLQATSEIPTLVARAKALGMSAISLTDHGNMMGAFHFVKEAMAKELKPILGCEFNLCRDRRNKANKDDGFQTVLLAKNKAGYHNLAKLASYANIEGFYYVPRIDKEVLVQYKENLIATTGGLWGEIPYLILNVGETQAEEAFLWWKEQFGEDFYVELNRHGIPEEEKVNEVLLEFARKYDVKYFAANNTYYNDKGDANAHDILLCVKDGELVEKPKKYIGKRGREFRYGFPNEEFYLKSQDEMKKLFADLPEAIICTQEIVDKIEAYKLAREVLLPKFDIPEEFKHPEDDTDGGKRGENAYLRFLTYEGAKKRYKEITPEIQERLDFELTTIEKTGYPGYFLIVQDFTRAARDMGVSVGPGRGSAAGSAVAYCIGITNVDPIEYDLLFERFLNPDRVSLPDIDIDFDDEGRQNVIDYVIKKYGSNQVAQIITYGTMAAKSAIRDTARVLNLPLADAGRLANLVPDIKLKTLFDLAKNRPALQDKLKGQGELIQKAEELLRIAQGHDELAKTVNQAAVLEGSVRNTGIHACGVIITPDDITNFVPVALAKDSDMVCTQFDNSVVESAGLLKMDFLGLKTLTLIKDAIKIVKERHGIQLDADVFPIDDEKTYELFQRGETVGIFQYESPGMQKYMRDLKPTVFADLIAMNALYRPGPLAYIPSFIKRKHGQEPITYDLEDMKDYLEETYGITVYQEQVMLLSQKLAGFTKGEADVLRKAMGKKQKDVLDKMKPKFVEQASAKGHDPKKLEKIWTDWEAFASYAFNKSHSTCYAWIAYQTAYLKAHYPAEYMASVLSNNMNDITQVTFFMEECKRMGIPVLGPDVNESKGGFTVNAAGEIRFGMAAIKGAGAAAVEEIILERDKNGPYKNIFEFAKRVNSRALNKKTMEALAMAGSFDCFKEHHRRQYLEAPEGDISLIEKATKYAQRVQQEEESAQVSLFGGGGNVDIPYPSVPPMEPFSQIQQLNIEKEVVGLFISGHPLDQYKLEIDSFTNTPLTALSDLDSLKGKNELKMAGSVSSFAHRTTKTGKPFGTLSLEDYHGSYTFFLFGEDYIKFKQYFMTGWFLFLTGRVEQKKWGNENEVELKISSISLLSEIRGKLVKGLRVSIDLDDLSLELMEKLEKMTDKYKGDAKLYIHVIDKKENISLELFSKKFSIDPCTEMIVELNAIPEVIYKVV</sequence>
<dbReference type="EC" id="2.7.7.7" evidence="1"/>
<evidence type="ECO:0000313" key="11">
    <source>
        <dbReference type="Proteomes" id="UP000294535"/>
    </source>
</evidence>
<dbReference type="InterPro" id="IPR013520">
    <property type="entry name" value="Ribonucl_H"/>
</dbReference>
<keyword evidence="6" id="KW-0239">DNA-directed DNA polymerase</keyword>
<proteinExistence type="predicted"/>
<dbReference type="SMART" id="SM00481">
    <property type="entry name" value="POLIIIAc"/>
    <property type="match status" value="1"/>
</dbReference>
<dbReference type="PANTHER" id="PTHR32294:SF0">
    <property type="entry name" value="DNA POLYMERASE III SUBUNIT ALPHA"/>
    <property type="match status" value="1"/>
</dbReference>
<feature type="domain" description="Polymerase/histidinol phosphatase N-terminal" evidence="9">
    <location>
        <begin position="246"/>
        <end position="313"/>
    </location>
</feature>
<dbReference type="InterPro" id="IPR003141">
    <property type="entry name" value="Pol/His_phosphatase_N"/>
</dbReference>